<evidence type="ECO:0000313" key="1">
    <source>
        <dbReference type="EMBL" id="MDZ5089169.1"/>
    </source>
</evidence>
<gene>
    <name evidence="1" type="ORF">OHX15_27630</name>
</gene>
<sequence length="444" mass="50645">MFLIGMTRDWACRRSDEGRARGVPLGFGVTTPTATTRTIRVRVSTAFNRLLQIPGATVTEVTIGQRDVEVALRPRARLLQCPCGKRVKGVYDRRRRRWRHLDLARHRLWLAYDIRRLHCPDCGVITEELPWARPGARHTRDFEDMVLWLAQRTDRTSVSVLMRCAWETVTAIINRGVVELLNQRRLDALYRIGVDEICYRHPHRYLTVIGDHDTGTVIDIEPGRSRESLANFYTSQPDSVLSAIETVSMDVSSVYTSVTTEHLPHAVICYDGFHVMQWIQRALDRVFAESIRLPGHATADWKAARWALRTGENKLNDDKRALVNQIARTHRRIGRAWTLKEQARDLYRYEHPPGVARTLLKAWITAAARSRIPVFVALSKRFKKYFDAILAAIELGISNALVEGINAKIRLINARGYGHHSAQTLTSMIYLCLGGLQVTLPTRT</sequence>
<dbReference type="EMBL" id="JAOXLN010000080">
    <property type="protein sequence ID" value="MDZ5089169.1"/>
    <property type="molecule type" value="Genomic_DNA"/>
</dbReference>
<proteinExistence type="predicted"/>
<name>A0ACC6MQB1_MYCPF</name>
<protein>
    <submittedName>
        <fullName evidence="1">ISL3 family transposase</fullName>
    </submittedName>
</protein>
<accession>A0ACC6MQB1</accession>
<comment type="caution">
    <text evidence="1">The sequence shown here is derived from an EMBL/GenBank/DDBJ whole genome shotgun (WGS) entry which is preliminary data.</text>
</comment>
<reference evidence="1 2" key="1">
    <citation type="journal article" date="2021" name="Chemosphere">
        <title>Bioballs carrying a syntrophic Rhodococcus and Mycolicibacterium consortium for simultaneous sorption and biodegradation of fuel oil in contaminated freshwater.</title>
        <authorList>
            <person name="Naloka K."/>
            <person name="Polrit D."/>
            <person name="Muangchinda C."/>
            <person name="Thoetkiattikul H."/>
            <person name="Pinyakong O."/>
        </authorList>
    </citation>
    <scope>NUCLEOTIDE SEQUENCE [LARGE SCALE GENOMIC DNA]</scope>
    <source>
        <strain evidence="1 2">J101</strain>
    </source>
</reference>
<dbReference type="Proteomes" id="UP001289645">
    <property type="component" value="Unassembled WGS sequence"/>
</dbReference>
<keyword evidence="2" id="KW-1185">Reference proteome</keyword>
<organism evidence="1 2">
    <name type="scientific">Mycolicibacterium parafortuitum</name>
    <name type="common">Mycobacterium parafortuitum</name>
    <dbReference type="NCBI Taxonomy" id="39692"/>
    <lineage>
        <taxon>Bacteria</taxon>
        <taxon>Bacillati</taxon>
        <taxon>Actinomycetota</taxon>
        <taxon>Actinomycetes</taxon>
        <taxon>Mycobacteriales</taxon>
        <taxon>Mycobacteriaceae</taxon>
        <taxon>Mycolicibacterium</taxon>
    </lineage>
</organism>
<evidence type="ECO:0000313" key="2">
    <source>
        <dbReference type="Proteomes" id="UP001289645"/>
    </source>
</evidence>